<dbReference type="InterPro" id="IPR050271">
    <property type="entry name" value="UDP-glycosyltransferase"/>
</dbReference>
<organism evidence="5">
    <name type="scientific">Timema monikensis</name>
    <dbReference type="NCBI Taxonomy" id="170555"/>
    <lineage>
        <taxon>Eukaryota</taxon>
        <taxon>Metazoa</taxon>
        <taxon>Ecdysozoa</taxon>
        <taxon>Arthropoda</taxon>
        <taxon>Hexapoda</taxon>
        <taxon>Insecta</taxon>
        <taxon>Pterygota</taxon>
        <taxon>Neoptera</taxon>
        <taxon>Polyneoptera</taxon>
        <taxon>Phasmatodea</taxon>
        <taxon>Timematodea</taxon>
        <taxon>Timematoidea</taxon>
        <taxon>Timematidae</taxon>
        <taxon>Timema</taxon>
    </lineage>
</organism>
<accession>A0A7R9EHG2</accession>
<evidence type="ECO:0000256" key="2">
    <source>
        <dbReference type="ARBA" id="ARBA00022676"/>
    </source>
</evidence>
<proteinExistence type="inferred from homology"/>
<keyword evidence="2" id="KW-0328">Glycosyltransferase</keyword>
<feature type="compositionally biased region" description="Polar residues" evidence="4">
    <location>
        <begin position="450"/>
        <end position="467"/>
    </location>
</feature>
<feature type="compositionally biased region" description="Polar residues" evidence="4">
    <location>
        <begin position="405"/>
        <end position="419"/>
    </location>
</feature>
<evidence type="ECO:0000256" key="4">
    <source>
        <dbReference type="SAM" id="MobiDB-lite"/>
    </source>
</evidence>
<evidence type="ECO:0000313" key="5">
    <source>
        <dbReference type="EMBL" id="CAD7433258.1"/>
    </source>
</evidence>
<dbReference type="EMBL" id="OB796274">
    <property type="protein sequence ID" value="CAD7433258.1"/>
    <property type="molecule type" value="Genomic_DNA"/>
</dbReference>
<feature type="compositionally biased region" description="Polar residues" evidence="4">
    <location>
        <begin position="427"/>
        <end position="441"/>
    </location>
</feature>
<dbReference type="SUPFAM" id="SSF53756">
    <property type="entry name" value="UDP-Glycosyltransferase/glycogen phosphorylase"/>
    <property type="match status" value="2"/>
</dbReference>
<comment type="similarity">
    <text evidence="1">Belongs to the UDP-glycosyltransferase family.</text>
</comment>
<dbReference type="FunFam" id="3.40.50.2000:FF:000050">
    <property type="entry name" value="UDP-glucuronosyltransferase"/>
    <property type="match status" value="1"/>
</dbReference>
<evidence type="ECO:0000256" key="3">
    <source>
        <dbReference type="ARBA" id="ARBA00022679"/>
    </source>
</evidence>
<dbReference type="Gene3D" id="3.40.50.2000">
    <property type="entry name" value="Glycogen Phosphorylase B"/>
    <property type="match status" value="1"/>
</dbReference>
<dbReference type="PROSITE" id="PS00375">
    <property type="entry name" value="UDPGT"/>
    <property type="match status" value="1"/>
</dbReference>
<dbReference type="AlphaFoldDB" id="A0A7R9EHG2"/>
<feature type="region of interest" description="Disordered" evidence="4">
    <location>
        <begin position="369"/>
        <end position="478"/>
    </location>
</feature>
<feature type="compositionally biased region" description="Polar residues" evidence="4">
    <location>
        <begin position="382"/>
        <end position="397"/>
    </location>
</feature>
<protein>
    <submittedName>
        <fullName evidence="5">Uncharacterized protein</fullName>
    </submittedName>
</protein>
<feature type="compositionally biased region" description="Basic and acidic residues" evidence="4">
    <location>
        <begin position="547"/>
        <end position="565"/>
    </location>
</feature>
<dbReference type="GO" id="GO:0008194">
    <property type="term" value="F:UDP-glycosyltransferase activity"/>
    <property type="evidence" value="ECO:0007669"/>
    <property type="project" value="InterPro"/>
</dbReference>
<feature type="compositionally biased region" description="Polar residues" evidence="4">
    <location>
        <begin position="505"/>
        <end position="533"/>
    </location>
</feature>
<feature type="region of interest" description="Disordered" evidence="4">
    <location>
        <begin position="505"/>
        <end position="565"/>
    </location>
</feature>
<keyword evidence="3" id="KW-0808">Transferase</keyword>
<evidence type="ECO:0000256" key="1">
    <source>
        <dbReference type="ARBA" id="ARBA00009995"/>
    </source>
</evidence>
<name>A0A7R9EHG2_9NEOP</name>
<dbReference type="InterPro" id="IPR002213">
    <property type="entry name" value="UDP_glucos_trans"/>
</dbReference>
<gene>
    <name evidence="5" type="ORF">TMSB3V08_LOCUS9939</name>
</gene>
<dbReference type="PANTHER" id="PTHR48043">
    <property type="entry name" value="EG:EG0003.4 PROTEIN-RELATED"/>
    <property type="match status" value="1"/>
</dbReference>
<sequence length="756" mass="84813">MLGIKPGTLSSVGRHASDWSKQSAKSGVNILLGAPIDFYSSQRFRDHPCESNYRVETKFVKTTLSTPDRDANLNHPVIGSLVYYESSALDHVVTKMNSTWQLHTFLLLFLVILNREAARILGIFGHNGKSHFDVFEPLVVALSKRGHDVVVASHFPQKISLTNYTDISLEGSVENNGTDAITLEKIDKHSQWIISPMQTIFGQKNCEAVFQYLPIQILLKSDEKFDLLISELFNTDCYLGFVHKFKVPHISLSSHVLMPWANGRVGNPDNPGYIPHLFSLEPQKMDLLQRIMNTVSLFYHKLVYSLLASRWNQAIISEWFVGSPALDDIRRNTSLILVNSHFSVNGARPLVPGVVEVGGLHIRQPKKLPEPVVSSSEHFEQPSVSSSDHFEQPSVSSLDHFEQPGVSSSDHFEQPSVSSLDHFEQPGVSSSDHFEQPSVSSLDHFEQPGISISDNFEQPGISISDNFEQPGVSSLDHFEQPSVSSLDHFEQPCVSSLDHFEQPGISISDNFEQPGVSISDNFEQPGVSISDNFEQPEVPNRLSDAPKPTDSKDRTRVQPAEERREFRVRPRVASGRFYIVLGPTRSFDCYDLDKFISEAKHGVVYFSMGSMIRAEKRRAFLEAFSELPQRVLWKWEGDELPDKPDNVLTQKWMPQFDILSHTKVLAYMSHCGNLGSLEAASAGVPVVGLPMYGDQFNNARSLEQAGMAVILRYGDVTKSTVLQALRAVLDHPRDMDEEDPLLLNQEWQAELFSMAR</sequence>
<dbReference type="PANTHER" id="PTHR48043:SF114">
    <property type="entry name" value="IP04436P-RELATED"/>
    <property type="match status" value="1"/>
</dbReference>
<dbReference type="InterPro" id="IPR035595">
    <property type="entry name" value="UDP_glycos_trans_CS"/>
</dbReference>
<dbReference type="CDD" id="cd03784">
    <property type="entry name" value="GT1_Gtf-like"/>
    <property type="match status" value="1"/>
</dbReference>
<reference evidence="5" key="1">
    <citation type="submission" date="2020-11" db="EMBL/GenBank/DDBJ databases">
        <authorList>
            <person name="Tran Van P."/>
        </authorList>
    </citation>
    <scope>NUCLEOTIDE SEQUENCE</scope>
</reference>
<dbReference type="Pfam" id="PF00201">
    <property type="entry name" value="UDPGT"/>
    <property type="match status" value="2"/>
</dbReference>